<gene>
    <name evidence="7" type="ORF">PAN0_012c4527</name>
</gene>
<keyword evidence="7" id="KW-0489">Methyltransferase</keyword>
<comment type="similarity">
    <text evidence="2 6">Belongs to the PanB family.</text>
</comment>
<dbReference type="CDD" id="cd06557">
    <property type="entry name" value="KPHMT-like"/>
    <property type="match status" value="1"/>
</dbReference>
<dbReference type="GO" id="GO:0000287">
    <property type="term" value="F:magnesium ion binding"/>
    <property type="evidence" value="ECO:0007669"/>
    <property type="project" value="TreeGrafter"/>
</dbReference>
<comment type="function">
    <text evidence="6">Catalyzes the reversible reaction in which hydroxymethyl group from 5,10-methylenetetrahydrofolate is transferred onto alpha-ketoisovalerate to form ketopantoate.</text>
</comment>
<comment type="pathway">
    <text evidence="1 6">Cofactor biosynthesis; (R)-pantothenate biosynthesis; (R)-pantoate from 3-methyl-2-oxobutanoate: step 1/2.</text>
</comment>
<dbReference type="SUPFAM" id="SSF51621">
    <property type="entry name" value="Phosphoenolpyruvate/pyruvate domain"/>
    <property type="match status" value="1"/>
</dbReference>
<dbReference type="NCBIfam" id="TIGR00222">
    <property type="entry name" value="panB"/>
    <property type="match status" value="1"/>
</dbReference>
<dbReference type="AlphaFoldDB" id="A0A081CI09"/>
<proteinExistence type="inferred from homology"/>
<keyword evidence="4 6" id="KW-0808">Transferase</keyword>
<dbReference type="HAMAP" id="MF_00156">
    <property type="entry name" value="PanB"/>
    <property type="match status" value="1"/>
</dbReference>
<dbReference type="Proteomes" id="UP000053758">
    <property type="component" value="Unassembled WGS sequence"/>
</dbReference>
<keyword evidence="8" id="KW-1185">Reference proteome</keyword>
<keyword evidence="6" id="KW-0566">Pantothenate biosynthesis</keyword>
<evidence type="ECO:0000256" key="2">
    <source>
        <dbReference type="ARBA" id="ARBA00008676"/>
    </source>
</evidence>
<dbReference type="Gene3D" id="3.20.20.60">
    <property type="entry name" value="Phosphoenolpyruvate-binding domains"/>
    <property type="match status" value="1"/>
</dbReference>
<organism evidence="7 8">
    <name type="scientific">Pseudozyma antarctica</name>
    <name type="common">Yeast</name>
    <name type="synonym">Candida antarctica</name>
    <dbReference type="NCBI Taxonomy" id="84753"/>
    <lineage>
        <taxon>Eukaryota</taxon>
        <taxon>Fungi</taxon>
        <taxon>Dikarya</taxon>
        <taxon>Basidiomycota</taxon>
        <taxon>Ustilaginomycotina</taxon>
        <taxon>Ustilaginomycetes</taxon>
        <taxon>Ustilaginales</taxon>
        <taxon>Ustilaginaceae</taxon>
        <taxon>Moesziomyces</taxon>
    </lineage>
</organism>
<evidence type="ECO:0000256" key="4">
    <source>
        <dbReference type="ARBA" id="ARBA00022679"/>
    </source>
</evidence>
<dbReference type="EMBL" id="DF830079">
    <property type="protein sequence ID" value="GAK66305.1"/>
    <property type="molecule type" value="Genomic_DNA"/>
</dbReference>
<dbReference type="FunFam" id="3.20.20.60:FF:000047">
    <property type="entry name" value="3-methyl-2-oxobutanoate hydroxymethyltransferase"/>
    <property type="match status" value="1"/>
</dbReference>
<dbReference type="GO" id="GO:0008168">
    <property type="term" value="F:methyltransferase activity"/>
    <property type="evidence" value="ECO:0007669"/>
    <property type="project" value="UniProtKB-KW"/>
</dbReference>
<dbReference type="GeneID" id="26305282"/>
<reference evidence="8" key="1">
    <citation type="journal article" date="2014" name="Genome Announc.">
        <title>Draft Genome Sequence of the Yeast Pseudozyma antarctica Type Strain JCM10317, a Producer of the Glycolipid Biosurfactants, Mannosylerythritol Lipids.</title>
        <authorList>
            <person name="Saika A."/>
            <person name="Koike H."/>
            <person name="Hori T."/>
            <person name="Fukuoka T."/>
            <person name="Sato S."/>
            <person name="Habe H."/>
            <person name="Kitamoto D."/>
            <person name="Morita T."/>
        </authorList>
    </citation>
    <scope>NUCLEOTIDE SEQUENCE [LARGE SCALE GENOMIC DNA]</scope>
    <source>
        <strain evidence="8">JCM 10317</strain>
    </source>
</reference>
<dbReference type="InterPro" id="IPR015813">
    <property type="entry name" value="Pyrv/PenolPyrv_kinase-like_dom"/>
</dbReference>
<dbReference type="UniPathway" id="UPA00028">
    <property type="reaction ID" value="UER00003"/>
</dbReference>
<name>A0A081CI09_PSEA2</name>
<evidence type="ECO:0000256" key="6">
    <source>
        <dbReference type="RuleBase" id="RU362100"/>
    </source>
</evidence>
<sequence length="406" mass="42295">MASTAGGMARRQLRQFIPRTTVLATPTPSCSYRTAAAAATRPFSSSAQAPSSWPAAASPTSDIKGKARADGPIAIPAPPRAKTIADIHALKQSGVPIVCLTAYDYPTALSIRAAPIDLCLVGDSLANVALGHSSTQPLSLHAMIHHCQAVRRAIDAPLFSAPIPGIDLPPPPLVIADLPFVATLGSLDTVVAAVGKLIQESGIDGVKIEGEHEAIPLIRHLTQRGIPVMGHVGLQPQRIASTSGYRVQGKTASDAKHILDAALALQAAGCFSMVLECIPTRLGEHISHALDIPTIGIGAGNKTDGQILVMNDVLADLTSPGHVLAALAPAEAQTEKQHAVMPAASPLAPAPPKFVRNFCAPGSIGALRIAAVQAYARAVRDRSFPNDHEAYKIKSTEWAAFLQLTS</sequence>
<accession>A0A081CI09</accession>
<dbReference type="RefSeq" id="XP_014655550.1">
    <property type="nucleotide sequence ID" value="XM_014800064.1"/>
</dbReference>
<evidence type="ECO:0000256" key="3">
    <source>
        <dbReference type="ARBA" id="ARBA00012618"/>
    </source>
</evidence>
<evidence type="ECO:0000256" key="5">
    <source>
        <dbReference type="ARBA" id="ARBA00049172"/>
    </source>
</evidence>
<dbReference type="GO" id="GO:0003864">
    <property type="term" value="F:3-methyl-2-oxobutanoate hydroxymethyltransferase activity"/>
    <property type="evidence" value="ECO:0007669"/>
    <property type="project" value="UniProtKB-EC"/>
</dbReference>
<evidence type="ECO:0000313" key="8">
    <source>
        <dbReference type="Proteomes" id="UP000053758"/>
    </source>
</evidence>
<dbReference type="Pfam" id="PF02548">
    <property type="entry name" value="Pantoate_transf"/>
    <property type="match status" value="1"/>
</dbReference>
<evidence type="ECO:0000256" key="1">
    <source>
        <dbReference type="ARBA" id="ARBA00005033"/>
    </source>
</evidence>
<dbReference type="HOGENOM" id="CLU_036645_0_0_1"/>
<dbReference type="PANTHER" id="PTHR20881">
    <property type="entry name" value="3-METHYL-2-OXOBUTANOATE HYDROXYMETHYLTRANSFERASE"/>
    <property type="match status" value="1"/>
</dbReference>
<dbReference type="InterPro" id="IPR040442">
    <property type="entry name" value="Pyrv_kinase-like_dom_sf"/>
</dbReference>
<comment type="catalytic activity">
    <reaction evidence="5 6">
        <text>(6R)-5,10-methylene-5,6,7,8-tetrahydrofolate + 3-methyl-2-oxobutanoate + H2O = 2-dehydropantoate + (6S)-5,6,7,8-tetrahydrofolate</text>
        <dbReference type="Rhea" id="RHEA:11824"/>
        <dbReference type="ChEBI" id="CHEBI:11561"/>
        <dbReference type="ChEBI" id="CHEBI:11851"/>
        <dbReference type="ChEBI" id="CHEBI:15377"/>
        <dbReference type="ChEBI" id="CHEBI:15636"/>
        <dbReference type="ChEBI" id="CHEBI:57453"/>
        <dbReference type="EC" id="2.1.2.11"/>
    </reaction>
</comment>
<dbReference type="PANTHER" id="PTHR20881:SF0">
    <property type="entry name" value="3-METHYL-2-OXOBUTANOATE HYDROXYMETHYLTRANSFERASE"/>
    <property type="match status" value="1"/>
</dbReference>
<dbReference type="GO" id="GO:0032259">
    <property type="term" value="P:methylation"/>
    <property type="evidence" value="ECO:0007669"/>
    <property type="project" value="UniProtKB-KW"/>
</dbReference>
<dbReference type="GO" id="GO:0005739">
    <property type="term" value="C:mitochondrion"/>
    <property type="evidence" value="ECO:0007669"/>
    <property type="project" value="TreeGrafter"/>
</dbReference>
<protein>
    <recommendedName>
        <fullName evidence="3 6">3-methyl-2-oxobutanoate hydroxymethyltransferase</fullName>
        <ecNumber evidence="3 6">2.1.2.11</ecNumber>
    </recommendedName>
</protein>
<dbReference type="OrthoDB" id="425211at2759"/>
<dbReference type="EC" id="2.1.2.11" evidence="3 6"/>
<dbReference type="GO" id="GO:0015940">
    <property type="term" value="P:pantothenate biosynthetic process"/>
    <property type="evidence" value="ECO:0007669"/>
    <property type="project" value="UniProtKB-UniPathway"/>
</dbReference>
<evidence type="ECO:0000313" key="7">
    <source>
        <dbReference type="EMBL" id="GAK66305.1"/>
    </source>
</evidence>
<dbReference type="InterPro" id="IPR003700">
    <property type="entry name" value="Pantoate_hydroxy_MeTrfase"/>
</dbReference>